<dbReference type="Gene3D" id="2.70.150.10">
    <property type="entry name" value="Calcium-transporting ATPase, cytoplasmic transduction domain A"/>
    <property type="match status" value="2"/>
</dbReference>
<feature type="compositionally biased region" description="Polar residues" evidence="7">
    <location>
        <begin position="38"/>
        <end position="49"/>
    </location>
</feature>
<dbReference type="FunFam" id="3.40.50.1000:FF:000008">
    <property type="entry name" value="Plasma membrane ATPase"/>
    <property type="match status" value="1"/>
</dbReference>
<feature type="transmembrane region" description="Helical" evidence="8">
    <location>
        <begin position="181"/>
        <end position="200"/>
    </location>
</feature>
<evidence type="ECO:0000256" key="8">
    <source>
        <dbReference type="SAM" id="Phobius"/>
    </source>
</evidence>
<dbReference type="PANTHER" id="PTHR42861">
    <property type="entry name" value="CALCIUM-TRANSPORTING ATPASE"/>
    <property type="match status" value="1"/>
</dbReference>
<dbReference type="InterPro" id="IPR001757">
    <property type="entry name" value="P_typ_ATPase"/>
</dbReference>
<dbReference type="InterPro" id="IPR023214">
    <property type="entry name" value="HAD_sf"/>
</dbReference>
<evidence type="ECO:0000259" key="9">
    <source>
        <dbReference type="SMART" id="SM00831"/>
    </source>
</evidence>
<dbReference type="Proteomes" id="UP001148614">
    <property type="component" value="Unassembled WGS sequence"/>
</dbReference>
<dbReference type="InterPro" id="IPR004014">
    <property type="entry name" value="ATPase_P-typ_cation-transptr_N"/>
</dbReference>
<feature type="region of interest" description="Disordered" evidence="7">
    <location>
        <begin position="303"/>
        <end position="344"/>
    </location>
</feature>
<evidence type="ECO:0000256" key="3">
    <source>
        <dbReference type="ARBA" id="ARBA00022741"/>
    </source>
</evidence>
<feature type="transmembrane region" description="Helical" evidence="8">
    <location>
        <begin position="945"/>
        <end position="969"/>
    </location>
</feature>
<dbReference type="SUPFAM" id="SSF81665">
    <property type="entry name" value="Calcium ATPase, transmembrane domain M"/>
    <property type="match status" value="1"/>
</dbReference>
<feature type="transmembrane region" description="Helical" evidence="8">
    <location>
        <begin position="206"/>
        <end position="225"/>
    </location>
</feature>
<evidence type="ECO:0000256" key="5">
    <source>
        <dbReference type="ARBA" id="ARBA00022989"/>
    </source>
</evidence>
<evidence type="ECO:0000313" key="11">
    <source>
        <dbReference type="Proteomes" id="UP001148614"/>
    </source>
</evidence>
<keyword evidence="3" id="KW-0547">Nucleotide-binding</keyword>
<keyword evidence="2 8" id="KW-0812">Transmembrane</keyword>
<dbReference type="Gene3D" id="3.40.1110.10">
    <property type="entry name" value="Calcium-transporting ATPase, cytoplasmic domain N"/>
    <property type="match status" value="1"/>
</dbReference>
<reference evidence="10" key="1">
    <citation type="submission" date="2022-07" db="EMBL/GenBank/DDBJ databases">
        <title>Genome Sequence of Xylaria arbuscula.</title>
        <authorList>
            <person name="Buettner E."/>
        </authorList>
    </citation>
    <scope>NUCLEOTIDE SEQUENCE</scope>
    <source>
        <strain evidence="10">VT107</strain>
    </source>
</reference>
<sequence length="1038" mass="113690">MDVLRHRRSRNTLPDDIEARAGAPPNPEETVPARDSPGESSHTINTVNEPQEHPIQGEHGEHISFVDQPEARGDHDEFEALDRFITNCGTERRASLASGSAPPVVEEERKWWQIWKSKKATTASGDDGEAANNPATERQLLSAWLNTDIQKGLTTHEVEERRKRFGWNELDAEKENILTKIVSYFQGPILWVMELAALLALGLKDWIDFGVIAGILALNAGVGWWQETSAQNVVDKLKGDIAMKAKVIRNGQESQILARELVPGDIIIVHEGQSVPGDAQLICDYKRPEDFELYQQLRNEDRFSDDGMAMGGANSGNGQEKSNDDADNPEDKEAGEDDTGPIPHGGSLVACDQSALTGESLAVDKFMGDRIYYTTGCKRGKAYAIIVTSAKDSFVGRAAKLVEGVKDQGHFKAVMNSIGGALLALVLIFILAVWIGGFYRNLKLTLPSIHNLLHYTLILLIIGVPVGLPVVTTTTLAVGAAYLAKQKAIVQKTVGYRVSCGRECSLLRQDGHSDSKQTEPPPTICGQWSRYQLDDGCGHAGEFSQLGIVGPYRQGHYHELKAVPGRTGDPATGVEDGQIRAGAPKAILRLANVDDETGRDYAEKNTEFAKRGFRSLGVACKKNNEPWQILGLLSMFDPPREDTAQTIMEAALLGVPVKMLTGDALAIAKETCRMLGMGTKVYNSERLTHSGLTGTVQHDLVRRADGFAEVFPQHKYQVVEMLQQRGSLTAMTGDGVNDAPSLKKADCGIAVEGSSEAAQAAADIVFLAPGLSTIILSIKTARQIFQRMKSYVQYRIALCLHLEIYLATSMIFAKTTIRPNLVVFIALFADLATVAVASGPSAWFWAPYLRQGHGSSTGTMFADTGGIIENFGCYEEIIFLEIALSQNWLIFVTRGAATWPSKQLVGAILLVDVVATFFCLFGWLSTRPDPNITGGVSTSGRWTDIVTVVAVWAYSFGVTVLIALVYYVLNRIEWINDLGRQNRNKKDSMIENSIGQLTRLAFEREEVDGHEDKKTGKKGRKARFVIVERGDDDSEEDI</sequence>
<dbReference type="InterPro" id="IPR023298">
    <property type="entry name" value="ATPase_P-typ_TM_dom_sf"/>
</dbReference>
<accession>A0A9W8NAS3</accession>
<keyword evidence="6 8" id="KW-0472">Membrane</keyword>
<dbReference type="PRINTS" id="PR00119">
    <property type="entry name" value="CATATPASE"/>
</dbReference>
<dbReference type="Gene3D" id="3.40.50.1000">
    <property type="entry name" value="HAD superfamily/HAD-like"/>
    <property type="match status" value="1"/>
</dbReference>
<feature type="transmembrane region" description="Helical" evidence="8">
    <location>
        <begin position="455"/>
        <end position="483"/>
    </location>
</feature>
<dbReference type="EMBL" id="JANPWZ010001381">
    <property type="protein sequence ID" value="KAJ3566238.1"/>
    <property type="molecule type" value="Genomic_DNA"/>
</dbReference>
<name>A0A9W8NAS3_9PEZI</name>
<dbReference type="SUPFAM" id="SSF81653">
    <property type="entry name" value="Calcium ATPase, transduction domain A"/>
    <property type="match status" value="2"/>
</dbReference>
<gene>
    <name evidence="10" type="ORF">NPX13_g7211</name>
</gene>
<dbReference type="InterPro" id="IPR036412">
    <property type="entry name" value="HAD-like_sf"/>
</dbReference>
<dbReference type="AlphaFoldDB" id="A0A9W8NAS3"/>
<comment type="caution">
    <text evidence="10">The sequence shown here is derived from an EMBL/GenBank/DDBJ whole genome shotgun (WGS) entry which is preliminary data.</text>
</comment>
<dbReference type="GO" id="GO:0006812">
    <property type="term" value="P:monoatomic cation transport"/>
    <property type="evidence" value="ECO:0007669"/>
    <property type="project" value="UniProtKB-ARBA"/>
</dbReference>
<evidence type="ECO:0000256" key="1">
    <source>
        <dbReference type="ARBA" id="ARBA00004141"/>
    </source>
</evidence>
<feature type="compositionally biased region" description="Basic residues" evidence="7">
    <location>
        <begin position="1"/>
        <end position="10"/>
    </location>
</feature>
<feature type="compositionally biased region" description="Basic and acidic residues" evidence="7">
    <location>
        <begin position="321"/>
        <end position="332"/>
    </location>
</feature>
<dbReference type="SUPFAM" id="SSF81660">
    <property type="entry name" value="Metal cation-transporting ATPase, ATP-binding domain N"/>
    <property type="match status" value="1"/>
</dbReference>
<evidence type="ECO:0000313" key="10">
    <source>
        <dbReference type="EMBL" id="KAJ3566238.1"/>
    </source>
</evidence>
<feature type="transmembrane region" description="Helical" evidence="8">
    <location>
        <begin position="824"/>
        <end position="846"/>
    </location>
</feature>
<feature type="transmembrane region" description="Helical" evidence="8">
    <location>
        <begin position="792"/>
        <end position="812"/>
    </location>
</feature>
<dbReference type="InterPro" id="IPR008250">
    <property type="entry name" value="ATPase_P-typ_transduc_dom_A_sf"/>
</dbReference>
<dbReference type="Gene3D" id="1.20.1110.10">
    <property type="entry name" value="Calcium-transporting ATPase, transmembrane domain"/>
    <property type="match status" value="3"/>
</dbReference>
<evidence type="ECO:0000256" key="4">
    <source>
        <dbReference type="ARBA" id="ARBA00022840"/>
    </source>
</evidence>
<protein>
    <recommendedName>
        <fullName evidence="9">Cation-transporting P-type ATPase N-terminal domain-containing protein</fullName>
    </recommendedName>
</protein>
<dbReference type="InterPro" id="IPR023299">
    <property type="entry name" value="ATPase_P-typ_cyto_dom_N"/>
</dbReference>
<feature type="region of interest" description="Disordered" evidence="7">
    <location>
        <begin position="1"/>
        <end position="55"/>
    </location>
</feature>
<dbReference type="VEuPathDB" id="FungiDB:F4678DRAFT_479110"/>
<feature type="transmembrane region" description="Helical" evidence="8">
    <location>
        <begin position="904"/>
        <end position="925"/>
    </location>
</feature>
<feature type="domain" description="Cation-transporting P-type ATPase N-terminal" evidence="9">
    <location>
        <begin position="134"/>
        <end position="205"/>
    </location>
</feature>
<proteinExistence type="predicted"/>
<dbReference type="Pfam" id="PF00702">
    <property type="entry name" value="Hydrolase"/>
    <property type="match status" value="1"/>
</dbReference>
<dbReference type="InterPro" id="IPR059000">
    <property type="entry name" value="ATPase_P-type_domA"/>
</dbReference>
<comment type="subcellular location">
    <subcellularLocation>
        <location evidence="1">Membrane</location>
        <topology evidence="1">Multi-pass membrane protein</topology>
    </subcellularLocation>
</comment>
<keyword evidence="5 8" id="KW-1133">Transmembrane helix</keyword>
<dbReference type="SMART" id="SM00831">
    <property type="entry name" value="Cation_ATPase_N"/>
    <property type="match status" value="1"/>
</dbReference>
<dbReference type="Pfam" id="PF00122">
    <property type="entry name" value="E1-E2_ATPase"/>
    <property type="match status" value="2"/>
</dbReference>
<evidence type="ECO:0000256" key="7">
    <source>
        <dbReference type="SAM" id="MobiDB-lite"/>
    </source>
</evidence>
<dbReference type="NCBIfam" id="TIGR01494">
    <property type="entry name" value="ATPase_P-type"/>
    <property type="match status" value="1"/>
</dbReference>
<dbReference type="GO" id="GO:0016020">
    <property type="term" value="C:membrane"/>
    <property type="evidence" value="ECO:0007669"/>
    <property type="project" value="UniProtKB-SubCell"/>
</dbReference>
<evidence type="ECO:0000256" key="2">
    <source>
        <dbReference type="ARBA" id="ARBA00022692"/>
    </source>
</evidence>
<keyword evidence="4" id="KW-0067">ATP-binding</keyword>
<dbReference type="PRINTS" id="PR00120">
    <property type="entry name" value="HATPASE"/>
</dbReference>
<evidence type="ECO:0000256" key="6">
    <source>
        <dbReference type="ARBA" id="ARBA00023136"/>
    </source>
</evidence>
<feature type="transmembrane region" description="Helical" evidence="8">
    <location>
        <begin position="413"/>
        <end position="435"/>
    </location>
</feature>
<dbReference type="GO" id="GO:0005524">
    <property type="term" value="F:ATP binding"/>
    <property type="evidence" value="ECO:0007669"/>
    <property type="project" value="UniProtKB-KW"/>
</dbReference>
<dbReference type="SUPFAM" id="SSF56784">
    <property type="entry name" value="HAD-like"/>
    <property type="match status" value="1"/>
</dbReference>
<organism evidence="10 11">
    <name type="scientific">Xylaria arbuscula</name>
    <dbReference type="NCBI Taxonomy" id="114810"/>
    <lineage>
        <taxon>Eukaryota</taxon>
        <taxon>Fungi</taxon>
        <taxon>Dikarya</taxon>
        <taxon>Ascomycota</taxon>
        <taxon>Pezizomycotina</taxon>
        <taxon>Sordariomycetes</taxon>
        <taxon>Xylariomycetidae</taxon>
        <taxon>Xylariales</taxon>
        <taxon>Xylariaceae</taxon>
        <taxon>Xylaria</taxon>
    </lineage>
</organism>
<dbReference type="GO" id="GO:0016887">
    <property type="term" value="F:ATP hydrolysis activity"/>
    <property type="evidence" value="ECO:0007669"/>
    <property type="project" value="InterPro"/>
</dbReference>
<dbReference type="Pfam" id="PF00690">
    <property type="entry name" value="Cation_ATPase_N"/>
    <property type="match status" value="1"/>
</dbReference>
<keyword evidence="11" id="KW-1185">Reference proteome</keyword>